<accession>C4LKJ2</accession>
<reference evidence="2 3" key="1">
    <citation type="journal article" date="2008" name="J. Biotechnol.">
        <title>Ultrafast pyrosequencing of Corynebacterium kroppenstedtii DSM44385 revealed insights into the physiology of a lipophilic corynebacterium that lacks mycolic acids.</title>
        <authorList>
            <person name="Tauch A."/>
            <person name="Schneider J."/>
            <person name="Szczepanowski R."/>
            <person name="Tilker A."/>
            <person name="Viehoever P."/>
            <person name="Gartemann K.-H."/>
            <person name="Arnold W."/>
            <person name="Blom J."/>
            <person name="Brinkrolf K."/>
            <person name="Brune I."/>
            <person name="Goetker S."/>
            <person name="Weisshaar B."/>
            <person name="Goesmann A."/>
            <person name="Droege M."/>
            <person name="Puehler A."/>
        </authorList>
    </citation>
    <scope>NUCLEOTIDE SEQUENCE [LARGE SCALE GENOMIC DNA]</scope>
    <source>
        <strain evidence="3">DSM 44385 / JCM 11950 / CIP 105744 / CCUG 35717</strain>
    </source>
</reference>
<name>C4LKJ2_CORK4</name>
<dbReference type="Gene3D" id="1.10.10.2910">
    <property type="match status" value="1"/>
</dbReference>
<dbReference type="Pfam" id="PF06114">
    <property type="entry name" value="Peptidase_M78"/>
    <property type="match status" value="1"/>
</dbReference>
<dbReference type="InterPro" id="IPR052345">
    <property type="entry name" value="Rad_response_metalloprotease"/>
</dbReference>
<sequence>MATGRLSAKIVGRKSLHKDGGEQRMSGELLYHRARREAASLNPAGQPLGWDSLVAIAHSLDIRVDVGPLQHDVSGMIIMRGEESSPRILINEQDSPMRRKFTLAHEIGHFIDRTSVAGDFEFSFVDYRKPGDYDLHEFFADEFAGALLMPPGRFAECYQSDGPISTARMFGVSVPAVHKRHERLIKQD</sequence>
<organism evidence="2 3">
    <name type="scientific">Corynebacterium kroppenstedtii (strain DSM 44385 / JCM 11950 / CIP 105744 / CCUG 35717)</name>
    <dbReference type="NCBI Taxonomy" id="645127"/>
    <lineage>
        <taxon>Bacteria</taxon>
        <taxon>Bacillati</taxon>
        <taxon>Actinomycetota</taxon>
        <taxon>Actinomycetes</taxon>
        <taxon>Mycobacteriales</taxon>
        <taxon>Corynebacteriaceae</taxon>
        <taxon>Corynebacterium</taxon>
    </lineage>
</organism>
<dbReference type="KEGG" id="ckp:ckrop_1621"/>
<dbReference type="PANTHER" id="PTHR43236:SF2">
    <property type="entry name" value="BLL0069 PROTEIN"/>
    <property type="match status" value="1"/>
</dbReference>
<dbReference type="HOGENOM" id="CLU_084682_2_0_11"/>
<evidence type="ECO:0000313" key="3">
    <source>
        <dbReference type="Proteomes" id="UP000001473"/>
    </source>
</evidence>
<dbReference type="Proteomes" id="UP000001473">
    <property type="component" value="Chromosome"/>
</dbReference>
<dbReference type="EMBL" id="CP001620">
    <property type="protein sequence ID" value="ACR18347.1"/>
    <property type="molecule type" value="Genomic_DNA"/>
</dbReference>
<evidence type="ECO:0000259" key="1">
    <source>
        <dbReference type="Pfam" id="PF06114"/>
    </source>
</evidence>
<proteinExistence type="predicted"/>
<gene>
    <name evidence="2" type="ordered locus">ckrop_1621</name>
</gene>
<evidence type="ECO:0000313" key="2">
    <source>
        <dbReference type="EMBL" id="ACR18347.1"/>
    </source>
</evidence>
<protein>
    <recommendedName>
        <fullName evidence="1">IrrE N-terminal-like domain-containing protein</fullName>
    </recommendedName>
</protein>
<dbReference type="AlphaFoldDB" id="C4LKJ2"/>
<feature type="domain" description="IrrE N-terminal-like" evidence="1">
    <location>
        <begin position="81"/>
        <end position="180"/>
    </location>
</feature>
<dbReference type="InterPro" id="IPR010359">
    <property type="entry name" value="IrrE_HExxH"/>
</dbReference>
<dbReference type="STRING" id="645127.ckrop_1621"/>
<dbReference type="PANTHER" id="PTHR43236">
    <property type="entry name" value="ANTITOXIN HIGA1"/>
    <property type="match status" value="1"/>
</dbReference>
<dbReference type="eggNOG" id="COG2856">
    <property type="taxonomic scope" value="Bacteria"/>
</dbReference>
<keyword evidence="3" id="KW-1185">Reference proteome</keyword>